<gene>
    <name evidence="2" type="ORF">LG45_16150</name>
</gene>
<keyword evidence="1" id="KW-0472">Membrane</keyword>
<protein>
    <submittedName>
        <fullName evidence="2">Uncharacterized protein</fullName>
    </submittedName>
</protein>
<dbReference type="EMBL" id="JRHH01000006">
    <property type="protein sequence ID" value="KGD66952.1"/>
    <property type="molecule type" value="Genomic_DNA"/>
</dbReference>
<reference evidence="2 3" key="1">
    <citation type="submission" date="2014-09" db="EMBL/GenBank/DDBJ databases">
        <title>Whole Genome Shotgun of Flavobacterium aquatile LMG 4008.</title>
        <authorList>
            <person name="Gale A.N."/>
            <person name="Pipes S.E."/>
            <person name="Newman J.D."/>
        </authorList>
    </citation>
    <scope>NUCLEOTIDE SEQUENCE [LARGE SCALE GENOMIC DNA]</scope>
    <source>
        <strain evidence="2 3">LMG 4008</strain>
    </source>
</reference>
<proteinExistence type="predicted"/>
<evidence type="ECO:0000256" key="1">
    <source>
        <dbReference type="SAM" id="Phobius"/>
    </source>
</evidence>
<evidence type="ECO:0000313" key="3">
    <source>
        <dbReference type="Proteomes" id="UP000029554"/>
    </source>
</evidence>
<dbReference type="AlphaFoldDB" id="A0A095SQT9"/>
<organism evidence="2 3">
    <name type="scientific">Flavobacterium aquatile LMG 4008 = ATCC 11947</name>
    <dbReference type="NCBI Taxonomy" id="1453498"/>
    <lineage>
        <taxon>Bacteria</taxon>
        <taxon>Pseudomonadati</taxon>
        <taxon>Bacteroidota</taxon>
        <taxon>Flavobacteriia</taxon>
        <taxon>Flavobacteriales</taxon>
        <taxon>Flavobacteriaceae</taxon>
        <taxon>Flavobacterium</taxon>
    </lineage>
</organism>
<name>A0A095SQT9_9FLAO</name>
<evidence type="ECO:0000313" key="2">
    <source>
        <dbReference type="EMBL" id="KGD66952.1"/>
    </source>
</evidence>
<feature type="transmembrane region" description="Helical" evidence="1">
    <location>
        <begin position="41"/>
        <end position="58"/>
    </location>
</feature>
<dbReference type="Proteomes" id="UP000029554">
    <property type="component" value="Unassembled WGS sequence"/>
</dbReference>
<keyword evidence="1" id="KW-1133">Transmembrane helix</keyword>
<comment type="caution">
    <text evidence="2">The sequence shown here is derived from an EMBL/GenBank/DDBJ whole genome shotgun (WGS) entry which is preliminary data.</text>
</comment>
<feature type="transmembrane region" description="Helical" evidence="1">
    <location>
        <begin position="7"/>
        <end position="29"/>
    </location>
</feature>
<sequence length="60" mass="6563">MYGRKIIITLSSVTLGVFGIILSFAPNVLLNYRNITVDNDTLILVQILGALYFSFGVLNG</sequence>
<accession>A0A095SQT9</accession>
<keyword evidence="1" id="KW-0812">Transmembrane</keyword>
<keyword evidence="3" id="KW-1185">Reference proteome</keyword>